<feature type="non-terminal residue" evidence="3">
    <location>
        <position position="1"/>
    </location>
</feature>
<dbReference type="PANTHER" id="PTHR47505">
    <property type="entry name" value="DNA UTILIZATION PROTEIN YHGH"/>
    <property type="match status" value="1"/>
</dbReference>
<dbReference type="InterPro" id="IPR051910">
    <property type="entry name" value="ComF/GntX_DNA_util-trans"/>
</dbReference>
<dbReference type="Proteomes" id="UP000886842">
    <property type="component" value="Unassembled WGS sequence"/>
</dbReference>
<evidence type="ECO:0000313" key="4">
    <source>
        <dbReference type="Proteomes" id="UP000886842"/>
    </source>
</evidence>
<comment type="similarity">
    <text evidence="1">Belongs to the ComF/GntX family.</text>
</comment>
<reference evidence="3" key="2">
    <citation type="journal article" date="2021" name="PeerJ">
        <title>Extensive microbial diversity within the chicken gut microbiome revealed by metagenomics and culture.</title>
        <authorList>
            <person name="Gilroy R."/>
            <person name="Ravi A."/>
            <person name="Getino M."/>
            <person name="Pursley I."/>
            <person name="Horton D.L."/>
            <person name="Alikhan N.F."/>
            <person name="Baker D."/>
            <person name="Gharbi K."/>
            <person name="Hall N."/>
            <person name="Watson M."/>
            <person name="Adriaenssens E.M."/>
            <person name="Foster-Nyarko E."/>
            <person name="Jarju S."/>
            <person name="Secka A."/>
            <person name="Antonio M."/>
            <person name="Oren A."/>
            <person name="Chaudhuri R.R."/>
            <person name="La Ragione R."/>
            <person name="Hildebrand F."/>
            <person name="Pallen M.J."/>
        </authorList>
    </citation>
    <scope>NUCLEOTIDE SEQUENCE</scope>
    <source>
        <strain evidence="3">ChiGjej1B1-24693</strain>
    </source>
</reference>
<dbReference type="PANTHER" id="PTHR47505:SF1">
    <property type="entry name" value="DNA UTILIZATION PROTEIN YHGH"/>
    <property type="match status" value="1"/>
</dbReference>
<protein>
    <submittedName>
        <fullName evidence="3">ComF family protein</fullName>
    </submittedName>
</protein>
<dbReference type="Gene3D" id="3.40.50.2020">
    <property type="match status" value="1"/>
</dbReference>
<dbReference type="AlphaFoldDB" id="A0A9D1KL72"/>
<comment type="caution">
    <text evidence="3">The sequence shown here is derived from an EMBL/GenBank/DDBJ whole genome shotgun (WGS) entry which is preliminary data.</text>
</comment>
<evidence type="ECO:0000256" key="2">
    <source>
        <dbReference type="SAM" id="MobiDB-lite"/>
    </source>
</evidence>
<dbReference type="SUPFAM" id="SSF53271">
    <property type="entry name" value="PRTase-like"/>
    <property type="match status" value="1"/>
</dbReference>
<dbReference type="InterPro" id="IPR000836">
    <property type="entry name" value="PRTase_dom"/>
</dbReference>
<feature type="region of interest" description="Disordered" evidence="2">
    <location>
        <begin position="20"/>
        <end position="48"/>
    </location>
</feature>
<evidence type="ECO:0000313" key="3">
    <source>
        <dbReference type="EMBL" id="HIT74944.1"/>
    </source>
</evidence>
<evidence type="ECO:0000256" key="1">
    <source>
        <dbReference type="ARBA" id="ARBA00008007"/>
    </source>
</evidence>
<sequence length="168" mass="18116">AGPLAARLWPAVVQAVLSREADEGDRDGDRSYVLVPMPSRPGAVRERGRDTTALLARRVSRIAARHDWSLPTVPALRVARRVQDSAGLGAAARRVNLQGAFAVRWWPGRRLRSEAPTVEAVLCDDLVTTGASLTEAARALRAAGVPVAGAVAVVATRRHRQRSGHRQR</sequence>
<accession>A0A9D1KL72</accession>
<dbReference type="InterPro" id="IPR029057">
    <property type="entry name" value="PRTase-like"/>
</dbReference>
<dbReference type="EMBL" id="DVLP01000154">
    <property type="protein sequence ID" value="HIT74944.1"/>
    <property type="molecule type" value="Genomic_DNA"/>
</dbReference>
<dbReference type="CDD" id="cd06223">
    <property type="entry name" value="PRTases_typeI"/>
    <property type="match status" value="1"/>
</dbReference>
<proteinExistence type="inferred from homology"/>
<reference evidence="3" key="1">
    <citation type="submission" date="2020-10" db="EMBL/GenBank/DDBJ databases">
        <authorList>
            <person name="Gilroy R."/>
        </authorList>
    </citation>
    <scope>NUCLEOTIDE SEQUENCE</scope>
    <source>
        <strain evidence="3">ChiGjej1B1-24693</strain>
    </source>
</reference>
<gene>
    <name evidence="3" type="ORF">IAA98_05105</name>
</gene>
<organism evidence="3 4">
    <name type="scientific">Candidatus Avipropionibacterium avicola</name>
    <dbReference type="NCBI Taxonomy" id="2840701"/>
    <lineage>
        <taxon>Bacteria</taxon>
        <taxon>Bacillati</taxon>
        <taxon>Actinomycetota</taxon>
        <taxon>Actinomycetes</taxon>
        <taxon>Propionibacteriales</taxon>
        <taxon>Propionibacteriaceae</taxon>
        <taxon>Propionibacteriaceae incertae sedis</taxon>
        <taxon>Candidatus Avipropionibacterium</taxon>
    </lineage>
</organism>
<name>A0A9D1KL72_9ACTN</name>